<proteinExistence type="inferred from homology"/>
<evidence type="ECO:0000313" key="12">
    <source>
        <dbReference type="Proteomes" id="UP000000305"/>
    </source>
</evidence>
<dbReference type="InterPro" id="IPR037171">
    <property type="entry name" value="NagB/RpiA_transferase-like"/>
</dbReference>
<keyword evidence="3" id="KW-0963">Cytoplasm</keyword>
<keyword evidence="4" id="KW-0396">Initiation factor</keyword>
<evidence type="ECO:0000256" key="1">
    <source>
        <dbReference type="ARBA" id="ARBA00004514"/>
    </source>
</evidence>
<dbReference type="InterPro" id="IPR000649">
    <property type="entry name" value="IF-2B-related"/>
</dbReference>
<dbReference type="Pfam" id="PF01008">
    <property type="entry name" value="IF-2B"/>
    <property type="match status" value="1"/>
</dbReference>
<dbReference type="OrthoDB" id="10249309at2759"/>
<reference evidence="11 12" key="1">
    <citation type="journal article" date="2011" name="Science">
        <title>The ecoresponsive genome of Daphnia pulex.</title>
        <authorList>
            <person name="Colbourne J.K."/>
            <person name="Pfrender M.E."/>
            <person name="Gilbert D."/>
            <person name="Thomas W.K."/>
            <person name="Tucker A."/>
            <person name="Oakley T.H."/>
            <person name="Tokishita S."/>
            <person name="Aerts A."/>
            <person name="Arnold G.J."/>
            <person name="Basu M.K."/>
            <person name="Bauer D.J."/>
            <person name="Caceres C.E."/>
            <person name="Carmel L."/>
            <person name="Casola C."/>
            <person name="Choi J.H."/>
            <person name="Detter J.C."/>
            <person name="Dong Q."/>
            <person name="Dusheyko S."/>
            <person name="Eads B.D."/>
            <person name="Frohlich T."/>
            <person name="Geiler-Samerotte K.A."/>
            <person name="Gerlach D."/>
            <person name="Hatcher P."/>
            <person name="Jogdeo S."/>
            <person name="Krijgsveld J."/>
            <person name="Kriventseva E.V."/>
            <person name="Kultz D."/>
            <person name="Laforsch C."/>
            <person name="Lindquist E."/>
            <person name="Lopez J."/>
            <person name="Manak J.R."/>
            <person name="Muller J."/>
            <person name="Pangilinan J."/>
            <person name="Patwardhan R.P."/>
            <person name="Pitluck S."/>
            <person name="Pritham E.J."/>
            <person name="Rechtsteiner A."/>
            <person name="Rho M."/>
            <person name="Rogozin I.B."/>
            <person name="Sakarya O."/>
            <person name="Salamov A."/>
            <person name="Schaack S."/>
            <person name="Shapiro H."/>
            <person name="Shiga Y."/>
            <person name="Skalitzky C."/>
            <person name="Smith Z."/>
            <person name="Souvorov A."/>
            <person name="Sung W."/>
            <person name="Tang Z."/>
            <person name="Tsuchiya D."/>
            <person name="Tu H."/>
            <person name="Vos H."/>
            <person name="Wang M."/>
            <person name="Wolf Y.I."/>
            <person name="Yamagata H."/>
            <person name="Yamada T."/>
            <person name="Ye Y."/>
            <person name="Shaw J.R."/>
            <person name="Andrews J."/>
            <person name="Crease T.J."/>
            <person name="Tang H."/>
            <person name="Lucas S.M."/>
            <person name="Robertson H.M."/>
            <person name="Bork P."/>
            <person name="Koonin E.V."/>
            <person name="Zdobnov E.M."/>
            <person name="Grigoriev I.V."/>
            <person name="Lynch M."/>
            <person name="Boore J.L."/>
        </authorList>
    </citation>
    <scope>NUCLEOTIDE SEQUENCE [LARGE SCALE GENOMIC DNA]</scope>
</reference>
<dbReference type="Proteomes" id="UP000000305">
    <property type="component" value="Unassembled WGS sequence"/>
</dbReference>
<dbReference type="Gene3D" id="1.20.120.1070">
    <property type="entry name" value="Translation initiation factor eIF-2B, N-terminal domain"/>
    <property type="match status" value="1"/>
</dbReference>
<evidence type="ECO:0000256" key="6">
    <source>
        <dbReference type="ARBA" id="ARBA00043898"/>
    </source>
</evidence>
<dbReference type="AlphaFoldDB" id="E9HB01"/>
<dbReference type="InterPro" id="IPR042528">
    <property type="entry name" value="elF-2B_alpha_N"/>
</dbReference>
<dbReference type="FunFam" id="3.40.50.10470:FF:000001">
    <property type="entry name" value="Translation initiation factor eIF-2B subunit alpha"/>
    <property type="match status" value="1"/>
</dbReference>
<dbReference type="SUPFAM" id="SSF100950">
    <property type="entry name" value="NagB/RpiA/CoA transferase-like"/>
    <property type="match status" value="1"/>
</dbReference>
<keyword evidence="12" id="KW-1185">Reference proteome</keyword>
<sequence length="307" mass="34453">MENTRNVLDFFQKIVKEEPDVSAAVAAIRTLMNILENFGDGETLRGLSEELRKATEEMKKAECSITSVQSGCELFQRFITLTSLEQSNFKDCKEIMKKRGEIFLRKLQEARPKIARLGAPFILDGHKILTHSKSRVVLQTLVEAAVVSKKRFHVFITESHPDLSGVAMRDELLKHNIGSTLILDSAMGYVMESVDLVLVGAEGVVESGGIINKIGTYTMALCAKEMHKPFYVLAESFKFVRLYPLNQRDLPQELKFSSTIIESNHSNLLDQHPQVDYTPPGYLTLLFTDLGILTPSAVSDELIKLYL</sequence>
<dbReference type="GO" id="GO:0003743">
    <property type="term" value="F:translation initiation factor activity"/>
    <property type="evidence" value="ECO:0007669"/>
    <property type="project" value="UniProtKB-KW"/>
</dbReference>
<evidence type="ECO:0000256" key="2">
    <source>
        <dbReference type="ARBA" id="ARBA00007251"/>
    </source>
</evidence>
<comment type="function">
    <text evidence="6">Acts as a component of the translation initiation factor 2B (eIF2B) complex, which catalyzes the exchange of GDP for GTP on eukaryotic initiation factor 2 (eIF2) gamma subunit. Its guanine nucleotide exchange factor activity is repressed when bound to eIF2 complex phosphorylated on the alpha subunit, thereby limiting the amount of methionyl-initiator methionine tRNA available to the ribosome and consequently global translation is repressed.</text>
</comment>
<evidence type="ECO:0000256" key="7">
    <source>
        <dbReference type="ARBA" id="ARBA00044208"/>
    </source>
</evidence>
<dbReference type="STRING" id="6669.E9HB01"/>
<comment type="similarity">
    <text evidence="2 10">Belongs to the eIF-2B alpha/beta/delta subunits family.</text>
</comment>
<protein>
    <recommendedName>
        <fullName evidence="7">Translation initiation factor eIF2B subunit alpha</fullName>
    </recommendedName>
    <alternativeName>
        <fullName evidence="8">eIF2B GDP-GTP exchange factor subunit alpha</fullName>
    </alternativeName>
</protein>
<dbReference type="KEGG" id="dpx:DAPPUDRAFT_216985"/>
<dbReference type="Gene3D" id="3.40.50.10470">
    <property type="entry name" value="Translation initiation factor eif-2b, domain 2"/>
    <property type="match status" value="1"/>
</dbReference>
<dbReference type="eggNOG" id="KOG1466">
    <property type="taxonomic scope" value="Eukaryota"/>
</dbReference>
<evidence type="ECO:0000256" key="8">
    <source>
        <dbReference type="ARBA" id="ARBA00044236"/>
    </source>
</evidence>
<dbReference type="OMA" id="GDWESCK"/>
<dbReference type="EMBL" id="GL732613">
    <property type="protein sequence ID" value="EFX71119.1"/>
    <property type="molecule type" value="Genomic_DNA"/>
</dbReference>
<evidence type="ECO:0000256" key="9">
    <source>
        <dbReference type="ARBA" id="ARBA00046432"/>
    </source>
</evidence>
<dbReference type="InParanoid" id="E9HB01"/>
<comment type="subcellular location">
    <subcellularLocation>
        <location evidence="1">Cytoplasm</location>
        <location evidence="1">Cytosol</location>
    </subcellularLocation>
</comment>
<comment type="subunit">
    <text evidence="9">Component of the translation initiation factor 2B (eIF2B) complex which is a heterodecamer of two sets of five different subunits: alpha, beta, gamma, delta and epsilon. Subunits alpha, beta and delta comprise a regulatory subcomplex and subunits epsilon and gamma comprise a catalytic subcomplex. Within the complex, the hexameric regulatory complex resides at the center, with the two heterodimeric catalytic subcomplexes bound on opposite sides.</text>
</comment>
<dbReference type="GO" id="GO:0006413">
    <property type="term" value="P:translational initiation"/>
    <property type="evidence" value="ECO:0000318"/>
    <property type="project" value="GO_Central"/>
</dbReference>
<dbReference type="InterPro" id="IPR042529">
    <property type="entry name" value="IF_2B-like_C"/>
</dbReference>
<evidence type="ECO:0000256" key="10">
    <source>
        <dbReference type="RuleBase" id="RU003814"/>
    </source>
</evidence>
<dbReference type="PANTHER" id="PTHR45860">
    <property type="entry name" value="TRANSLATION INITIATION FACTOR EIF-2B SUBUNIT ALPHA"/>
    <property type="match status" value="1"/>
</dbReference>
<evidence type="ECO:0000256" key="4">
    <source>
        <dbReference type="ARBA" id="ARBA00022540"/>
    </source>
</evidence>
<evidence type="ECO:0000256" key="3">
    <source>
        <dbReference type="ARBA" id="ARBA00022490"/>
    </source>
</evidence>
<dbReference type="PhylomeDB" id="E9HB01"/>
<dbReference type="GO" id="GO:0005851">
    <property type="term" value="C:eukaryotic translation initiation factor 2B complex"/>
    <property type="evidence" value="ECO:0000318"/>
    <property type="project" value="GO_Central"/>
</dbReference>
<dbReference type="HOGENOM" id="CLU_016218_0_2_1"/>
<gene>
    <name evidence="11" type="ORF">DAPPUDRAFT_216985</name>
</gene>
<dbReference type="InterPro" id="IPR051501">
    <property type="entry name" value="eIF2B_alpha/beta/delta"/>
</dbReference>
<dbReference type="FunFam" id="1.20.120.1070:FF:000001">
    <property type="entry name" value="Eukaryotic translation initiation factor 2B subunit alpha"/>
    <property type="match status" value="1"/>
</dbReference>
<dbReference type="FunCoup" id="E9HB01">
    <property type="interactions" value="2246"/>
</dbReference>
<accession>E9HB01</accession>
<evidence type="ECO:0000256" key="5">
    <source>
        <dbReference type="ARBA" id="ARBA00022917"/>
    </source>
</evidence>
<dbReference type="PANTHER" id="PTHR45860:SF1">
    <property type="entry name" value="TRANSLATION INITIATION FACTOR EIF-2B SUBUNIT ALPHA"/>
    <property type="match status" value="1"/>
</dbReference>
<keyword evidence="5" id="KW-0648">Protein biosynthesis</keyword>
<name>E9HB01_DAPPU</name>
<dbReference type="GO" id="GO:0005829">
    <property type="term" value="C:cytosol"/>
    <property type="evidence" value="ECO:0007669"/>
    <property type="project" value="UniProtKB-SubCell"/>
</dbReference>
<organism evidence="11 12">
    <name type="scientific">Daphnia pulex</name>
    <name type="common">Water flea</name>
    <dbReference type="NCBI Taxonomy" id="6669"/>
    <lineage>
        <taxon>Eukaryota</taxon>
        <taxon>Metazoa</taxon>
        <taxon>Ecdysozoa</taxon>
        <taxon>Arthropoda</taxon>
        <taxon>Crustacea</taxon>
        <taxon>Branchiopoda</taxon>
        <taxon>Diplostraca</taxon>
        <taxon>Cladocera</taxon>
        <taxon>Anomopoda</taxon>
        <taxon>Daphniidae</taxon>
        <taxon>Daphnia</taxon>
    </lineage>
</organism>
<evidence type="ECO:0000313" key="11">
    <source>
        <dbReference type="EMBL" id="EFX71119.1"/>
    </source>
</evidence>